<keyword evidence="2" id="KW-1185">Reference proteome</keyword>
<proteinExistence type="predicted"/>
<evidence type="ECO:0000313" key="1">
    <source>
        <dbReference type="EMBL" id="KKY25175.1"/>
    </source>
</evidence>
<protein>
    <submittedName>
        <fullName evidence="1">Uncharacterized protein</fullName>
    </submittedName>
</protein>
<reference evidence="1 2" key="1">
    <citation type="submission" date="2015-05" db="EMBL/GenBank/DDBJ databases">
        <title>Distinctive expansion of gene families associated with plant cell wall degradation and secondary metabolism in the genomes of grapevine trunk pathogens.</title>
        <authorList>
            <person name="Lawrence D.P."/>
            <person name="Travadon R."/>
            <person name="Rolshausen P.E."/>
            <person name="Baumgartner K."/>
        </authorList>
    </citation>
    <scope>NUCLEOTIDE SEQUENCE [LARGE SCALE GENOMIC DNA]</scope>
    <source>
        <strain evidence="1">UCRPC4</strain>
    </source>
</reference>
<dbReference type="AlphaFoldDB" id="A0A0G2H989"/>
<dbReference type="Proteomes" id="UP000053317">
    <property type="component" value="Unassembled WGS sequence"/>
</dbReference>
<dbReference type="EMBL" id="LCWF01000047">
    <property type="protein sequence ID" value="KKY25175.1"/>
    <property type="molecule type" value="Genomic_DNA"/>
</dbReference>
<dbReference type="SUPFAM" id="SSF56112">
    <property type="entry name" value="Protein kinase-like (PK-like)"/>
    <property type="match status" value="1"/>
</dbReference>
<dbReference type="InterPro" id="IPR011009">
    <property type="entry name" value="Kinase-like_dom_sf"/>
</dbReference>
<dbReference type="OrthoDB" id="25129at2759"/>
<gene>
    <name evidence="1" type="ORF">UCRPC4_g01981</name>
</gene>
<evidence type="ECO:0000313" key="2">
    <source>
        <dbReference type="Proteomes" id="UP000053317"/>
    </source>
</evidence>
<sequence length="202" mass="22874">MRRYSPCHTGQGHQLISVSLQQYEVIMLDALKSFEPTIYEDIRIRTPTVKPLASLSNTSILEDFKGSTDLKTYLGSHKSSLDFAFGRSLGFALGRWLSAFHQWANDPNNADATSLRGQLAGNLPMKQLKTDINIGRLVQSFPEFPGLPWESTEVYRKIEEDVRQMLWDQGDQLVHGDFWTGKYASLISFSSTYYTPLFKSPG</sequence>
<reference evidence="1 2" key="2">
    <citation type="submission" date="2015-05" db="EMBL/GenBank/DDBJ databases">
        <authorList>
            <person name="Morales-Cruz A."/>
            <person name="Amrine K.C."/>
            <person name="Cantu D."/>
        </authorList>
    </citation>
    <scope>NUCLEOTIDE SEQUENCE [LARGE SCALE GENOMIC DNA]</scope>
    <source>
        <strain evidence="1">UCRPC4</strain>
    </source>
</reference>
<name>A0A0G2H989_PHACM</name>
<organism evidence="1 2">
    <name type="scientific">Phaeomoniella chlamydospora</name>
    <name type="common">Phaeoacremonium chlamydosporum</name>
    <dbReference type="NCBI Taxonomy" id="158046"/>
    <lineage>
        <taxon>Eukaryota</taxon>
        <taxon>Fungi</taxon>
        <taxon>Dikarya</taxon>
        <taxon>Ascomycota</taxon>
        <taxon>Pezizomycotina</taxon>
        <taxon>Eurotiomycetes</taxon>
        <taxon>Chaetothyriomycetidae</taxon>
        <taxon>Phaeomoniellales</taxon>
        <taxon>Phaeomoniellaceae</taxon>
        <taxon>Phaeomoniella</taxon>
    </lineage>
</organism>
<comment type="caution">
    <text evidence="1">The sequence shown here is derived from an EMBL/GenBank/DDBJ whole genome shotgun (WGS) entry which is preliminary data.</text>
</comment>
<accession>A0A0G2H989</accession>